<accession>A0A314ZY66</accession>
<gene>
    <name evidence="1" type="ORF">B0H22_10326</name>
</gene>
<dbReference type="GO" id="GO:0009228">
    <property type="term" value="P:thiamine biosynthetic process"/>
    <property type="evidence" value="ECO:0007669"/>
    <property type="project" value="InterPro"/>
</dbReference>
<comment type="caution">
    <text evidence="1">The sequence shown here is derived from an EMBL/GenBank/DDBJ whole genome shotgun (WGS) entry which is preliminary data.</text>
</comment>
<dbReference type="Pfam" id="PF01964">
    <property type="entry name" value="ThiC_Rad_SAM"/>
    <property type="match status" value="1"/>
</dbReference>
<dbReference type="InterPro" id="IPR002817">
    <property type="entry name" value="ThiC/BzaA/B"/>
</dbReference>
<sequence>MLTQIDHARNGELTAEMQQVAVQEKMDPDTVLSRVKEGSLVIMTRHGNPPVAIGEGAATKIAAHIGDSMKYGLAEKDRLLAKRRTSFDWEGQMELAFDPDRPRDFCPMEGPCSMCGNTVPYR</sequence>
<protein>
    <submittedName>
        <fullName evidence="1">Radical SAM ThiC family protein</fullName>
    </submittedName>
</protein>
<reference evidence="1 2" key="1">
    <citation type="submission" date="2018-02" db="EMBL/GenBank/DDBJ databases">
        <title>Subsurface microbial communities from deep shales in Ohio and West Virginia, USA.</title>
        <authorList>
            <person name="Wrighton K."/>
        </authorList>
    </citation>
    <scope>NUCLEOTIDE SEQUENCE [LARGE SCALE GENOMIC DNA]</scope>
    <source>
        <strain evidence="1 2">DSM 10369</strain>
    </source>
</reference>
<dbReference type="GO" id="GO:0051536">
    <property type="term" value="F:iron-sulfur cluster binding"/>
    <property type="evidence" value="ECO:0007669"/>
    <property type="project" value="InterPro"/>
</dbReference>
<dbReference type="Gene3D" id="6.10.250.620">
    <property type="match status" value="1"/>
</dbReference>
<dbReference type="EMBL" id="PVBU01000003">
    <property type="protein sequence ID" value="PQV43017.1"/>
    <property type="molecule type" value="Genomic_DNA"/>
</dbReference>
<name>A0A314ZY66_9EURY</name>
<dbReference type="Proteomes" id="UP000251060">
    <property type="component" value="Unassembled WGS sequence"/>
</dbReference>
<organism evidence="1 2">
    <name type="scientific">Methanohalophilus euhalobius</name>
    <dbReference type="NCBI Taxonomy" id="51203"/>
    <lineage>
        <taxon>Archaea</taxon>
        <taxon>Methanobacteriati</taxon>
        <taxon>Methanobacteriota</taxon>
        <taxon>Stenosarchaea group</taxon>
        <taxon>Methanomicrobia</taxon>
        <taxon>Methanosarcinales</taxon>
        <taxon>Methanosarcinaceae</taxon>
        <taxon>Methanohalophilus</taxon>
    </lineage>
</organism>
<dbReference type="AlphaFoldDB" id="A0A314ZY66"/>
<proteinExistence type="predicted"/>
<dbReference type="PANTHER" id="PTHR30557:SF1">
    <property type="entry name" value="PHOSPHOMETHYLPYRIMIDINE SYNTHASE, CHLOROPLASTIC"/>
    <property type="match status" value="1"/>
</dbReference>
<evidence type="ECO:0000313" key="2">
    <source>
        <dbReference type="Proteomes" id="UP000251060"/>
    </source>
</evidence>
<dbReference type="PANTHER" id="PTHR30557">
    <property type="entry name" value="THIAMINE BIOSYNTHESIS PROTEIN THIC"/>
    <property type="match status" value="1"/>
</dbReference>
<dbReference type="RefSeq" id="WP_258082547.1">
    <property type="nucleotide sequence ID" value="NZ_PVBU01000003.1"/>
</dbReference>
<evidence type="ECO:0000313" key="1">
    <source>
        <dbReference type="EMBL" id="PQV43017.1"/>
    </source>
</evidence>